<comment type="caution">
    <text evidence="1">The sequence shown here is derived from an EMBL/GenBank/DDBJ whole genome shotgun (WGS) entry which is preliminary data.</text>
</comment>
<evidence type="ECO:0000313" key="1">
    <source>
        <dbReference type="EMBL" id="RID88708.1"/>
    </source>
</evidence>
<keyword evidence="2" id="KW-1185">Reference proteome</keyword>
<dbReference type="Gene3D" id="3.40.50.720">
    <property type="entry name" value="NAD(P)-binding Rossmann-like Domain"/>
    <property type="match status" value="1"/>
</dbReference>
<dbReference type="EMBL" id="QWVS01000003">
    <property type="protein sequence ID" value="RID88708.1"/>
    <property type="molecule type" value="Genomic_DNA"/>
</dbReference>
<dbReference type="Gene3D" id="3.30.360.30">
    <property type="entry name" value="homospermidine synthase like"/>
    <property type="match status" value="1"/>
</dbReference>
<dbReference type="InterPro" id="IPR023181">
    <property type="entry name" value="Homospermid_syn-like_C"/>
</dbReference>
<dbReference type="Proteomes" id="UP000266016">
    <property type="component" value="Unassembled WGS sequence"/>
</dbReference>
<reference evidence="1 2" key="1">
    <citation type="submission" date="2018-08" db="EMBL/GenBank/DDBJ databases">
        <title>Bacillus jemisoniae sp. nov., Bacillus chryseoplanitiae sp. nov., Bacillus resnikiae sp. nov., and Bacillus frankliniae sp. nov., isolated from Viking spacecraft and associated surfaces.</title>
        <authorList>
            <person name="Seuylemezian A."/>
            <person name="Vaishampayan P."/>
        </authorList>
    </citation>
    <scope>NUCLEOTIDE SEQUENCE [LARGE SCALE GENOMIC DNA]</scope>
    <source>
        <strain evidence="1 2">MA001</strain>
    </source>
</reference>
<gene>
    <name evidence="1" type="ORF">D1953_03050</name>
</gene>
<sequence length="424" mass="48583">MNNTSTVITLLGSSGGVAKSILSILNKSAVDKKDPLHPLIQNSTLHLIDNKQKDISYYHNLFPNLFTKCVIHQFDLQDTDQFTQHLTHTQTSIVIDVSWADTVAMLACCNQLGVKYVNSALECAMVDENEELYEGFPLIERIRYFEAYKNQFLNTTAIIGSGMNPGVVQWMAIELLTKSSEPPLGCYIVEHDTSFYKNPQYAKPGVIYTTWAPECFLDEAILSYPMFMQHHTPLFLYEQVYNLEFQVTLGDKQFDGCLMPHEEVYTLGQLYNMESGFLYKVNDHTTELIRSKLDNVQQLWDHEMKVLDPLEAPLEGEDLVGVLLVYPDKERYMYNVTDNHSIYSKYKTNATYFQVACGIYSALTVLLLDSIPKGVYYVDELLLKTNNQYGQYLQYYMPTFVTGENNQTGGLLLQRMKRINKPQP</sequence>
<proteinExistence type="predicted"/>
<dbReference type="AlphaFoldDB" id="A0A398BJP2"/>
<protein>
    <submittedName>
        <fullName evidence="1">S-adenosylmethionine decarboxylase related protein</fullName>
    </submittedName>
</protein>
<organism evidence="1 2">
    <name type="scientific">Peribacillus asahii</name>
    <dbReference type="NCBI Taxonomy" id="228899"/>
    <lineage>
        <taxon>Bacteria</taxon>
        <taxon>Bacillati</taxon>
        <taxon>Bacillota</taxon>
        <taxon>Bacilli</taxon>
        <taxon>Bacillales</taxon>
        <taxon>Bacillaceae</taxon>
        <taxon>Peribacillus</taxon>
    </lineage>
</organism>
<name>A0A398BJP2_9BACI</name>
<accession>A0A398BJP2</accession>
<evidence type="ECO:0000313" key="2">
    <source>
        <dbReference type="Proteomes" id="UP000266016"/>
    </source>
</evidence>
<dbReference type="RefSeq" id="WP_119115696.1">
    <property type="nucleotide sequence ID" value="NZ_QWVS01000003.1"/>
</dbReference>